<dbReference type="EMBL" id="HBIM01021571">
    <property type="protein sequence ID" value="CAE0419209.1"/>
    <property type="molecule type" value="Transcribed_RNA"/>
</dbReference>
<feature type="region of interest" description="Disordered" evidence="1">
    <location>
        <begin position="62"/>
        <end position="86"/>
    </location>
</feature>
<sequence>MEILLGPNSVPLTFVLRSQFQRPHIQNQTQIKRPRLLFHPTTMNARQRSSIPLSAFADCDTKSPIDASSNDPVVSPSVQERNPRKARGVRFSENLRDSMRLSKRLDPSCWWDRNEMKEIHQNNINIVQMAKKNKNIVRQRNDSIRGLEQYIKPCKKAPLDAYRRLILEAYEVGDDSKADIAIQVSHQALANAQRTAKRDTREAFKSAFTSWVTYVD</sequence>
<protein>
    <submittedName>
        <fullName evidence="2">Uncharacterized protein</fullName>
    </submittedName>
</protein>
<reference evidence="2" key="1">
    <citation type="submission" date="2021-01" db="EMBL/GenBank/DDBJ databases">
        <authorList>
            <person name="Corre E."/>
            <person name="Pelletier E."/>
            <person name="Niang G."/>
            <person name="Scheremetjew M."/>
            <person name="Finn R."/>
            <person name="Kale V."/>
            <person name="Holt S."/>
            <person name="Cochrane G."/>
            <person name="Meng A."/>
            <person name="Brown T."/>
            <person name="Cohen L."/>
        </authorList>
    </citation>
    <scope>NUCLEOTIDE SEQUENCE</scope>
    <source>
        <strain evidence="2">CCMP127</strain>
    </source>
</reference>
<accession>A0A7S3LCQ7</accession>
<gene>
    <name evidence="2" type="ORF">ACOF00016_LOCUS16063</name>
</gene>
<evidence type="ECO:0000313" key="2">
    <source>
        <dbReference type="EMBL" id="CAE0419209.1"/>
    </source>
</evidence>
<name>A0A7S3LCQ7_9STRA</name>
<dbReference type="AlphaFoldDB" id="A0A7S3LCQ7"/>
<proteinExistence type="predicted"/>
<feature type="compositionally biased region" description="Polar residues" evidence="1">
    <location>
        <begin position="66"/>
        <end position="80"/>
    </location>
</feature>
<organism evidence="2">
    <name type="scientific">Amphora coffeiformis</name>
    <dbReference type="NCBI Taxonomy" id="265554"/>
    <lineage>
        <taxon>Eukaryota</taxon>
        <taxon>Sar</taxon>
        <taxon>Stramenopiles</taxon>
        <taxon>Ochrophyta</taxon>
        <taxon>Bacillariophyta</taxon>
        <taxon>Bacillariophyceae</taxon>
        <taxon>Bacillariophycidae</taxon>
        <taxon>Thalassiophysales</taxon>
        <taxon>Catenulaceae</taxon>
        <taxon>Amphora</taxon>
    </lineage>
</organism>
<evidence type="ECO:0000256" key="1">
    <source>
        <dbReference type="SAM" id="MobiDB-lite"/>
    </source>
</evidence>